<keyword evidence="1" id="KW-1133">Transmembrane helix</keyword>
<organism evidence="2 3">
    <name type="scientific">Nocardioides islandensis</name>
    <dbReference type="NCBI Taxonomy" id="433663"/>
    <lineage>
        <taxon>Bacteria</taxon>
        <taxon>Bacillati</taxon>
        <taxon>Actinomycetota</taxon>
        <taxon>Actinomycetes</taxon>
        <taxon>Propionibacteriales</taxon>
        <taxon>Nocardioidaceae</taxon>
        <taxon>Nocardioides</taxon>
    </lineage>
</organism>
<evidence type="ECO:0000313" key="3">
    <source>
        <dbReference type="Proteomes" id="UP000640489"/>
    </source>
</evidence>
<evidence type="ECO:0000313" key="2">
    <source>
        <dbReference type="EMBL" id="MBF4765229.1"/>
    </source>
</evidence>
<proteinExistence type="predicted"/>
<feature type="transmembrane region" description="Helical" evidence="1">
    <location>
        <begin position="69"/>
        <end position="92"/>
    </location>
</feature>
<reference evidence="2" key="1">
    <citation type="submission" date="2020-11" db="EMBL/GenBank/DDBJ databases">
        <title>Nocardioides sp. nov., isolated from Soil of Cynanchum wilfordii Hemsley rhizosphere.</title>
        <authorList>
            <person name="Lee J.-S."/>
            <person name="Suh M.K."/>
            <person name="Kim J.-S."/>
        </authorList>
    </citation>
    <scope>NUCLEOTIDE SEQUENCE</scope>
    <source>
        <strain evidence="2">KCTC 19275</strain>
    </source>
</reference>
<keyword evidence="1" id="KW-0472">Membrane</keyword>
<dbReference type="RefSeq" id="WP_194708420.1">
    <property type="nucleotide sequence ID" value="NZ_JADKPN010000014.1"/>
</dbReference>
<feature type="transmembrane region" description="Helical" evidence="1">
    <location>
        <begin position="104"/>
        <end position="125"/>
    </location>
</feature>
<dbReference type="Proteomes" id="UP000640489">
    <property type="component" value="Unassembled WGS sequence"/>
</dbReference>
<accession>A0A930VD10</accession>
<keyword evidence="1" id="KW-0812">Transmembrane</keyword>
<evidence type="ECO:0000256" key="1">
    <source>
        <dbReference type="SAM" id="Phobius"/>
    </source>
</evidence>
<gene>
    <name evidence="2" type="ORF">ISU07_19020</name>
</gene>
<feature type="transmembrane region" description="Helical" evidence="1">
    <location>
        <begin position="137"/>
        <end position="157"/>
    </location>
</feature>
<protein>
    <submittedName>
        <fullName evidence="2">Uncharacterized protein</fullName>
    </submittedName>
</protein>
<comment type="caution">
    <text evidence="2">The sequence shown here is derived from an EMBL/GenBank/DDBJ whole genome shotgun (WGS) entry which is preliminary data.</text>
</comment>
<dbReference type="EMBL" id="JADKPN010000014">
    <property type="protein sequence ID" value="MBF4765229.1"/>
    <property type="molecule type" value="Genomic_DNA"/>
</dbReference>
<name>A0A930VD10_9ACTN</name>
<sequence length="193" mass="20006">MTALLRGAGLGLALGAVWGVLARIWMRLITTDPEFSWAGTLAIIGFSALLGLGVGLVHASRRTGRSRWWTLAVVPGLVLFMSPGMLLAPAFLLGGPAFGVRGRLLRVVGVLTIVGTLALALYLVLFMPDPGAEDPSFGDVLVFEVGFAVLAVALAWASSLVWQRKASAVQGHALGADGGVVAVAGVHDRLVGQ</sequence>
<dbReference type="AlphaFoldDB" id="A0A930VD10"/>
<feature type="transmembrane region" description="Helical" evidence="1">
    <location>
        <begin position="35"/>
        <end position="57"/>
    </location>
</feature>
<keyword evidence="3" id="KW-1185">Reference proteome</keyword>